<organism evidence="1">
    <name type="scientific">Anguilla anguilla</name>
    <name type="common">European freshwater eel</name>
    <name type="synonym">Muraena anguilla</name>
    <dbReference type="NCBI Taxonomy" id="7936"/>
    <lineage>
        <taxon>Eukaryota</taxon>
        <taxon>Metazoa</taxon>
        <taxon>Chordata</taxon>
        <taxon>Craniata</taxon>
        <taxon>Vertebrata</taxon>
        <taxon>Euteleostomi</taxon>
        <taxon>Actinopterygii</taxon>
        <taxon>Neopterygii</taxon>
        <taxon>Teleostei</taxon>
        <taxon>Anguilliformes</taxon>
        <taxon>Anguillidae</taxon>
        <taxon>Anguilla</taxon>
    </lineage>
</organism>
<evidence type="ECO:0000313" key="1">
    <source>
        <dbReference type="EMBL" id="JAI05971.1"/>
    </source>
</evidence>
<dbReference type="EMBL" id="GBXM01002607">
    <property type="protein sequence ID" value="JAI05971.1"/>
    <property type="molecule type" value="Transcribed_RNA"/>
</dbReference>
<protein>
    <submittedName>
        <fullName evidence="1">Uncharacterized protein</fullName>
    </submittedName>
</protein>
<sequence length="15" mass="1862">MWSQVLAVRRLLYVQ</sequence>
<reference evidence="1" key="1">
    <citation type="submission" date="2014-11" db="EMBL/GenBank/DDBJ databases">
        <authorList>
            <person name="Amaro Gonzalez C."/>
        </authorList>
    </citation>
    <scope>NUCLEOTIDE SEQUENCE</scope>
</reference>
<accession>A0A0E9XVT0</accession>
<reference evidence="1" key="2">
    <citation type="journal article" date="2015" name="Fish Shellfish Immunol.">
        <title>Early steps in the European eel (Anguilla anguilla)-Vibrio vulnificus interaction in the gills: Role of the RtxA13 toxin.</title>
        <authorList>
            <person name="Callol A."/>
            <person name="Pajuelo D."/>
            <person name="Ebbesson L."/>
            <person name="Teles M."/>
            <person name="MacKenzie S."/>
            <person name="Amaro C."/>
        </authorList>
    </citation>
    <scope>NUCLEOTIDE SEQUENCE</scope>
</reference>
<proteinExistence type="predicted"/>
<name>A0A0E9XVT0_ANGAN</name>